<dbReference type="PANTHER" id="PTHR24058">
    <property type="entry name" value="DUAL SPECIFICITY PROTEIN KINASE"/>
    <property type="match status" value="1"/>
</dbReference>
<dbReference type="GO" id="GO:0005634">
    <property type="term" value="C:nucleus"/>
    <property type="evidence" value="ECO:0007669"/>
    <property type="project" value="TreeGrafter"/>
</dbReference>
<dbReference type="SUPFAM" id="SSF56112">
    <property type="entry name" value="Protein kinase-like (PK-like)"/>
    <property type="match status" value="1"/>
</dbReference>
<dbReference type="GO" id="GO:0005856">
    <property type="term" value="C:cytoskeleton"/>
    <property type="evidence" value="ECO:0007669"/>
    <property type="project" value="TreeGrafter"/>
</dbReference>
<dbReference type="InterPro" id="IPR050494">
    <property type="entry name" value="Ser_Thr_dual-spec_kinase"/>
</dbReference>
<evidence type="ECO:0000256" key="3">
    <source>
        <dbReference type="ARBA" id="ARBA00013203"/>
    </source>
</evidence>
<evidence type="ECO:0000256" key="6">
    <source>
        <dbReference type="ARBA" id="ARBA00022679"/>
    </source>
</evidence>
<evidence type="ECO:0000259" key="19">
    <source>
        <dbReference type="PROSITE" id="PS50011"/>
    </source>
</evidence>
<protein>
    <recommendedName>
        <fullName evidence="14">Dual specificity tyrosine-phosphorylation-regulated kinase mbk-2</fullName>
        <ecNumber evidence="3">2.7.12.1</ecNumber>
    </recommendedName>
    <alternativeName>
        <fullName evidence="15">Dual specificity Yak1-related kinase mbk-2</fullName>
    </alternativeName>
    <alternativeName>
        <fullName evidence="16">Minibrain Kinase 2</fullName>
    </alternativeName>
</protein>
<evidence type="ECO:0000256" key="8">
    <source>
        <dbReference type="ARBA" id="ARBA00022777"/>
    </source>
</evidence>
<evidence type="ECO:0000256" key="18">
    <source>
        <dbReference type="SAM" id="MobiDB-lite"/>
    </source>
</evidence>
<keyword evidence="6" id="KW-0808">Transferase</keyword>
<feature type="compositionally biased region" description="Polar residues" evidence="18">
    <location>
        <begin position="170"/>
        <end position="186"/>
    </location>
</feature>
<feature type="domain" description="Protein kinase" evidence="19">
    <location>
        <begin position="313"/>
        <end position="626"/>
    </location>
</feature>
<dbReference type="GO" id="GO:0004712">
    <property type="term" value="F:protein serine/threonine/tyrosine kinase activity"/>
    <property type="evidence" value="ECO:0007669"/>
    <property type="project" value="UniProtKB-EC"/>
</dbReference>
<comment type="function">
    <text evidence="13">Required for oocyte-to-zygote transition in which it phosphorylates oocyte proteins, including mei-1, oma-1, oma-2, mex-5, and mex-6, modifying their activity and/or stability following meiosis. Through phosphorylation of P granule components including meg-1, promotes the disassembly of zygotic P granules in the anterior cytoplasm during zygote polarization, and thus plays a role in P granule distribution and segregation in early stage embryos following meiosis. Functions in both spindle positioning and in the posterior localization of cytoplasmic determinants, including pie-1, pos-1, and pgl-1, in early embryos. Involved in the asymmetric distribution of plk-1 at the 2-cell embryonic stage.</text>
</comment>
<evidence type="ECO:0000256" key="14">
    <source>
        <dbReference type="ARBA" id="ARBA00070595"/>
    </source>
</evidence>
<keyword evidence="9 17" id="KW-0067">ATP-binding</keyword>
<dbReference type="AlphaFoldDB" id="A0A1I7RHF4"/>
<evidence type="ECO:0000313" key="20">
    <source>
        <dbReference type="Proteomes" id="UP000095284"/>
    </source>
</evidence>
<feature type="compositionally biased region" description="Low complexity" evidence="18">
    <location>
        <begin position="221"/>
        <end position="238"/>
    </location>
</feature>
<dbReference type="FunFam" id="1.10.510.10:FF:000112">
    <property type="entry name" value="Putative dual specificity tyrosine-phosphorylation-regulated kinase 2"/>
    <property type="match status" value="1"/>
</dbReference>
<comment type="catalytic activity">
    <reaction evidence="12">
        <text>L-tyrosyl-[protein] + ATP = O-phospho-L-tyrosyl-[protein] + ADP + H(+)</text>
        <dbReference type="Rhea" id="RHEA:10596"/>
        <dbReference type="Rhea" id="RHEA-COMP:10136"/>
        <dbReference type="Rhea" id="RHEA-COMP:20101"/>
        <dbReference type="ChEBI" id="CHEBI:15378"/>
        <dbReference type="ChEBI" id="CHEBI:30616"/>
        <dbReference type="ChEBI" id="CHEBI:46858"/>
        <dbReference type="ChEBI" id="CHEBI:61978"/>
        <dbReference type="ChEBI" id="CHEBI:456216"/>
        <dbReference type="EC" id="2.7.12.1"/>
    </reaction>
</comment>
<feature type="compositionally biased region" description="Polar residues" evidence="18">
    <location>
        <begin position="636"/>
        <end position="659"/>
    </location>
</feature>
<feature type="region of interest" description="Disordered" evidence="18">
    <location>
        <begin position="58"/>
        <end position="186"/>
    </location>
</feature>
<dbReference type="Gene3D" id="1.10.510.10">
    <property type="entry name" value="Transferase(Phosphotransferase) domain 1"/>
    <property type="match status" value="1"/>
</dbReference>
<organism evidence="20 21">
    <name type="scientific">Bursaphelenchus xylophilus</name>
    <name type="common">Pinewood nematode worm</name>
    <name type="synonym">Aphelenchoides xylophilus</name>
    <dbReference type="NCBI Taxonomy" id="6326"/>
    <lineage>
        <taxon>Eukaryota</taxon>
        <taxon>Metazoa</taxon>
        <taxon>Ecdysozoa</taxon>
        <taxon>Nematoda</taxon>
        <taxon>Chromadorea</taxon>
        <taxon>Rhabditida</taxon>
        <taxon>Tylenchina</taxon>
        <taxon>Tylenchomorpha</taxon>
        <taxon>Aphelenchoidea</taxon>
        <taxon>Aphelenchoididae</taxon>
        <taxon>Bursaphelenchus</taxon>
    </lineage>
</organism>
<dbReference type="PROSITE" id="PS50011">
    <property type="entry name" value="PROTEIN_KINASE_DOM"/>
    <property type="match status" value="1"/>
</dbReference>
<dbReference type="GO" id="GO:0004674">
    <property type="term" value="F:protein serine/threonine kinase activity"/>
    <property type="evidence" value="ECO:0007669"/>
    <property type="project" value="UniProtKB-KW"/>
</dbReference>
<dbReference type="Pfam" id="PF00069">
    <property type="entry name" value="Pkinase"/>
    <property type="match status" value="1"/>
</dbReference>
<feature type="region of interest" description="Disordered" evidence="18">
    <location>
        <begin position="221"/>
        <end position="246"/>
    </location>
</feature>
<evidence type="ECO:0000256" key="9">
    <source>
        <dbReference type="ARBA" id="ARBA00022840"/>
    </source>
</evidence>
<dbReference type="EC" id="2.7.12.1" evidence="3"/>
<keyword evidence="4" id="KW-0723">Serine/threonine-protein kinase</keyword>
<reference evidence="21" key="1">
    <citation type="submission" date="2016-11" db="UniProtKB">
        <authorList>
            <consortium name="WormBaseParasite"/>
        </authorList>
    </citation>
    <scope>IDENTIFICATION</scope>
</reference>
<evidence type="ECO:0000256" key="15">
    <source>
        <dbReference type="ARBA" id="ARBA00077070"/>
    </source>
</evidence>
<comment type="subcellular location">
    <subcellularLocation>
        <location evidence="1">Cytoplasm</location>
        <location evidence="1">Cell cortex</location>
    </subcellularLocation>
</comment>
<dbReference type="Gene3D" id="3.30.10.30">
    <property type="entry name" value="DYRK"/>
    <property type="match status" value="1"/>
</dbReference>
<evidence type="ECO:0000256" key="5">
    <source>
        <dbReference type="ARBA" id="ARBA00022553"/>
    </source>
</evidence>
<evidence type="ECO:0000256" key="13">
    <source>
        <dbReference type="ARBA" id="ARBA00059565"/>
    </source>
</evidence>
<dbReference type="GO" id="GO:0005938">
    <property type="term" value="C:cell cortex"/>
    <property type="evidence" value="ECO:0007669"/>
    <property type="project" value="UniProtKB-SubCell"/>
</dbReference>
<feature type="region of interest" description="Disordered" evidence="18">
    <location>
        <begin position="624"/>
        <end position="659"/>
    </location>
</feature>
<evidence type="ECO:0000256" key="2">
    <source>
        <dbReference type="ARBA" id="ARBA00008867"/>
    </source>
</evidence>
<comment type="catalytic activity">
    <reaction evidence="10">
        <text>L-seryl-[protein] + ATP = O-phospho-L-seryl-[protein] + ADP + H(+)</text>
        <dbReference type="Rhea" id="RHEA:17989"/>
        <dbReference type="Rhea" id="RHEA-COMP:9863"/>
        <dbReference type="Rhea" id="RHEA-COMP:11604"/>
        <dbReference type="ChEBI" id="CHEBI:15378"/>
        <dbReference type="ChEBI" id="CHEBI:29999"/>
        <dbReference type="ChEBI" id="CHEBI:30616"/>
        <dbReference type="ChEBI" id="CHEBI:83421"/>
        <dbReference type="ChEBI" id="CHEBI:456216"/>
        <dbReference type="EC" id="2.7.12.1"/>
    </reaction>
</comment>
<evidence type="ECO:0000256" key="4">
    <source>
        <dbReference type="ARBA" id="ARBA00022527"/>
    </source>
</evidence>
<dbReference type="eggNOG" id="KOG0667">
    <property type="taxonomic scope" value="Eukaryota"/>
</dbReference>
<evidence type="ECO:0000256" key="12">
    <source>
        <dbReference type="ARBA" id="ARBA00051680"/>
    </source>
</evidence>
<evidence type="ECO:0000256" key="7">
    <source>
        <dbReference type="ARBA" id="ARBA00022741"/>
    </source>
</evidence>
<comment type="catalytic activity">
    <reaction evidence="11">
        <text>L-threonyl-[protein] + ATP = O-phospho-L-threonyl-[protein] + ADP + H(+)</text>
        <dbReference type="Rhea" id="RHEA:46608"/>
        <dbReference type="Rhea" id="RHEA-COMP:11060"/>
        <dbReference type="Rhea" id="RHEA-COMP:11605"/>
        <dbReference type="ChEBI" id="CHEBI:15378"/>
        <dbReference type="ChEBI" id="CHEBI:30013"/>
        <dbReference type="ChEBI" id="CHEBI:30616"/>
        <dbReference type="ChEBI" id="CHEBI:61977"/>
        <dbReference type="ChEBI" id="CHEBI:456216"/>
        <dbReference type="EC" id="2.7.12.1"/>
    </reaction>
</comment>
<dbReference type="PANTHER" id="PTHR24058:SF112">
    <property type="entry name" value="DUAL SPECIFICITY TYROSINE-PHOSPHORYLATION-REGULATED KINASE 3 HOMOLOG-RELATED"/>
    <property type="match status" value="1"/>
</dbReference>
<feature type="binding site" evidence="17">
    <location>
        <position position="342"/>
    </location>
    <ligand>
        <name>ATP</name>
        <dbReference type="ChEBI" id="CHEBI:30616"/>
    </ligand>
</feature>
<dbReference type="Gene3D" id="3.30.200.20">
    <property type="entry name" value="Phosphorylase Kinase, domain 1"/>
    <property type="match status" value="1"/>
</dbReference>
<dbReference type="InterPro" id="IPR000719">
    <property type="entry name" value="Prot_kinase_dom"/>
</dbReference>
<dbReference type="SMART" id="SM00220">
    <property type="entry name" value="S_TKc"/>
    <property type="match status" value="1"/>
</dbReference>
<comment type="similarity">
    <text evidence="2">Belongs to the protein kinase superfamily. CMGC Ser/Thr protein kinase family. MNB/DYRK subfamily.</text>
</comment>
<sequence length="659" mass="73205">MCLFLVPSVTFTHTYNYNDNLAYNISLRFFQLMIEVLNGSCGMETDENAETVQVKRLEPEGMDFSPSLAVSSSAPNLEHADADTPLSFRQPDLSSTPNQDAGELVNSVTDDLRSPRPQNPTSMNPEYDLRSAASSQNALAKENLASKDGSTASFKEPESLESKASPDGASPSSTVTVQHIGSSSSNDATITASVAISTLPPPPMVGAGPGAVVGAGPGVNGATTSSASSSASSAASATNQNFKGNRPDEAVRIFGSKLTPYEHTEIYNFNRIYFVGSQANKRGGNPGAANNAGYDDENGSYHLVPHDHIAYRYEILKIIGKGSFGQVIKAYDHKYQQFVALKLVRNEKRFHRQAEEEIRILDHLRQQDPDHVHNVIHMLDHFNFRNHKCITFELMSINLYELIKKNKFHGFNLTLVRKFAHSMLQCLDLLYRNRLIHCDLKPENVLLKNQNRSSIKVIDFGSSCFENQRIYTYIQSRFYRAPEVILGARYGMPIDMWSLGCILAELLTGYPLLPGEDENDQLALIVELLGVPSTKILESGKRTRNFFSSRGHPRYCQVTQLMDGTMVLGGGRSKRGKMRGPPGSRTWNQALKNMGDELFTDFLKRCLDWDPELRMTPQQALKHPWLRRRLPRPPTNGDSASSTTASSENLISTNFRISD</sequence>
<evidence type="ECO:0000256" key="10">
    <source>
        <dbReference type="ARBA" id="ARBA00049003"/>
    </source>
</evidence>
<dbReference type="InterPro" id="IPR042521">
    <property type="entry name" value="DYRK"/>
</dbReference>
<dbReference type="PROSITE" id="PS00108">
    <property type="entry name" value="PROTEIN_KINASE_ST"/>
    <property type="match status" value="1"/>
</dbReference>
<dbReference type="WBParaSite" id="BXY_0013100.1">
    <property type="protein sequence ID" value="BXY_0013100.1"/>
    <property type="gene ID" value="BXY_0013100"/>
</dbReference>
<proteinExistence type="inferred from homology"/>
<evidence type="ECO:0000256" key="1">
    <source>
        <dbReference type="ARBA" id="ARBA00004544"/>
    </source>
</evidence>
<dbReference type="InterPro" id="IPR017441">
    <property type="entry name" value="Protein_kinase_ATP_BS"/>
</dbReference>
<keyword evidence="5" id="KW-0597">Phosphoprotein</keyword>
<evidence type="ECO:0000256" key="17">
    <source>
        <dbReference type="PROSITE-ProRule" id="PRU10141"/>
    </source>
</evidence>
<keyword evidence="7 17" id="KW-0547">Nucleotide-binding</keyword>
<accession>A0A1I7RHF4</accession>
<evidence type="ECO:0000313" key="21">
    <source>
        <dbReference type="WBParaSite" id="BXY_0013100.1"/>
    </source>
</evidence>
<keyword evidence="8" id="KW-0418">Kinase</keyword>
<evidence type="ECO:0000256" key="11">
    <source>
        <dbReference type="ARBA" id="ARBA00049308"/>
    </source>
</evidence>
<dbReference type="InterPro" id="IPR011009">
    <property type="entry name" value="Kinase-like_dom_sf"/>
</dbReference>
<evidence type="ECO:0000256" key="16">
    <source>
        <dbReference type="ARBA" id="ARBA00081338"/>
    </source>
</evidence>
<dbReference type="GO" id="GO:0005524">
    <property type="term" value="F:ATP binding"/>
    <property type="evidence" value="ECO:0007669"/>
    <property type="project" value="UniProtKB-UniRule"/>
</dbReference>
<dbReference type="InterPro" id="IPR008271">
    <property type="entry name" value="Ser/Thr_kinase_AS"/>
</dbReference>
<dbReference type="PROSITE" id="PS00107">
    <property type="entry name" value="PROTEIN_KINASE_ATP"/>
    <property type="match status" value="1"/>
</dbReference>
<dbReference type="FunFam" id="3.30.200.20:FF:000127">
    <property type="entry name" value="Putative dual specificity tyrosine-phosphorylation-regulated kinase 2"/>
    <property type="match status" value="1"/>
</dbReference>
<name>A0A1I7RHF4_BURXY</name>
<dbReference type="Proteomes" id="UP000095284">
    <property type="component" value="Unplaced"/>
</dbReference>